<evidence type="ECO:0000259" key="1">
    <source>
        <dbReference type="Pfam" id="PF01764"/>
    </source>
</evidence>
<feature type="domain" description="Fungal lipase-type" evidence="1">
    <location>
        <begin position="7"/>
        <end position="90"/>
    </location>
</feature>
<comment type="caution">
    <text evidence="2">The sequence shown here is derived from an EMBL/GenBank/DDBJ whole genome shotgun (WGS) entry which is preliminary data.</text>
</comment>
<dbReference type="OrthoDB" id="406844at2759"/>
<evidence type="ECO:0000313" key="3">
    <source>
        <dbReference type="Proteomes" id="UP000714275"/>
    </source>
</evidence>
<dbReference type="GO" id="GO:0006629">
    <property type="term" value="P:lipid metabolic process"/>
    <property type="evidence" value="ECO:0007669"/>
    <property type="project" value="InterPro"/>
</dbReference>
<accession>A0A9P6ZKL6</accession>
<proteinExistence type="predicted"/>
<dbReference type="Proteomes" id="UP000714275">
    <property type="component" value="Unassembled WGS sequence"/>
</dbReference>
<name>A0A9P6ZKL6_9AGAM</name>
<evidence type="ECO:0000313" key="2">
    <source>
        <dbReference type="EMBL" id="KAG1769486.1"/>
    </source>
</evidence>
<dbReference type="InterPro" id="IPR029058">
    <property type="entry name" value="AB_hydrolase_fold"/>
</dbReference>
<sequence>MLAPESTRALFTGHSLGGTLSPMLALTLAGLGALKGEGLVYITVGASPGNKGFANIFAQTFPTSTSTCPETGYAVWSKNIINSRDIIPQAWCMKRILSPAQNVKNIPSIYGVPTIPFIEFVVFWLNANANKSHIMYAPLPITSCWASSLRRPLKTWLSFWVSHWGITMHFITMCWV</sequence>
<keyword evidence="3" id="KW-1185">Reference proteome</keyword>
<dbReference type="Pfam" id="PF01764">
    <property type="entry name" value="Lipase_3"/>
    <property type="match status" value="1"/>
</dbReference>
<organism evidence="2 3">
    <name type="scientific">Suillus placidus</name>
    <dbReference type="NCBI Taxonomy" id="48579"/>
    <lineage>
        <taxon>Eukaryota</taxon>
        <taxon>Fungi</taxon>
        <taxon>Dikarya</taxon>
        <taxon>Basidiomycota</taxon>
        <taxon>Agaricomycotina</taxon>
        <taxon>Agaricomycetes</taxon>
        <taxon>Agaricomycetidae</taxon>
        <taxon>Boletales</taxon>
        <taxon>Suillineae</taxon>
        <taxon>Suillaceae</taxon>
        <taxon>Suillus</taxon>
    </lineage>
</organism>
<dbReference type="InterPro" id="IPR002921">
    <property type="entry name" value="Fungal_lipase-type"/>
</dbReference>
<dbReference type="EMBL" id="JABBWD010000072">
    <property type="protein sequence ID" value="KAG1769486.1"/>
    <property type="molecule type" value="Genomic_DNA"/>
</dbReference>
<dbReference type="Gene3D" id="3.40.50.1820">
    <property type="entry name" value="alpha/beta hydrolase"/>
    <property type="match status" value="1"/>
</dbReference>
<dbReference type="SUPFAM" id="SSF53474">
    <property type="entry name" value="alpha/beta-Hydrolases"/>
    <property type="match status" value="1"/>
</dbReference>
<reference evidence="2" key="1">
    <citation type="journal article" date="2020" name="New Phytol.">
        <title>Comparative genomics reveals dynamic genome evolution in host specialist ectomycorrhizal fungi.</title>
        <authorList>
            <person name="Lofgren L.A."/>
            <person name="Nguyen N.H."/>
            <person name="Vilgalys R."/>
            <person name="Ruytinx J."/>
            <person name="Liao H.L."/>
            <person name="Branco S."/>
            <person name="Kuo A."/>
            <person name="LaButti K."/>
            <person name="Lipzen A."/>
            <person name="Andreopoulos W."/>
            <person name="Pangilinan J."/>
            <person name="Riley R."/>
            <person name="Hundley H."/>
            <person name="Na H."/>
            <person name="Barry K."/>
            <person name="Grigoriev I.V."/>
            <person name="Stajich J.E."/>
            <person name="Kennedy P.G."/>
        </authorList>
    </citation>
    <scope>NUCLEOTIDE SEQUENCE</scope>
    <source>
        <strain evidence="2">DOB743</strain>
    </source>
</reference>
<protein>
    <recommendedName>
        <fullName evidence="1">Fungal lipase-type domain-containing protein</fullName>
    </recommendedName>
</protein>
<gene>
    <name evidence="2" type="ORF">EV702DRAFT_700212</name>
</gene>
<dbReference type="AlphaFoldDB" id="A0A9P6ZKL6"/>